<dbReference type="RefSeq" id="XP_004256878.1">
    <property type="nucleotide sequence ID" value="XM_004256830.1"/>
</dbReference>
<dbReference type="AlphaFoldDB" id="A0A0A1U6T0"/>
<evidence type="ECO:0000313" key="3">
    <source>
        <dbReference type="Proteomes" id="UP000014680"/>
    </source>
</evidence>
<dbReference type="PANTHER" id="PTHR13182">
    <property type="entry name" value="ZINC FINGER PROTEIN 622"/>
    <property type="match status" value="1"/>
</dbReference>
<dbReference type="VEuPathDB" id="AmoebaDB:EIN_405210"/>
<sequence>MKKRQVKPSTLKKFVENSFEPTKVVKKGLKVKKTVVEIKTVLCPEDCIFCQEKCESVEQVLSHMYEQHSFFLTNPEYITDMTGLLMKLQSLVCQDRMCLWCYKDTELSSYKDIQKHMKDKSHCKYHDEDEFYEKYYYFPPVEKTVDIVDMDETHLELSDGKIIGHRSLALYYKQNIKPVDCRECVVYSKREPYIGGRYKTTTNELAIRCDQALVKKQTTQLLNIKEKKFVKQKEKEFFSTNSTKNAKPLRKGAMTIRNIQQRAPTK</sequence>
<dbReference type="PANTHER" id="PTHR13182:SF8">
    <property type="entry name" value="CYTOPLASMIC 60S SUBUNIT BIOGENESIS FACTOR ZNF622"/>
    <property type="match status" value="1"/>
</dbReference>
<gene>
    <name evidence="2" type="ORF">EIN_405210</name>
</gene>
<dbReference type="GeneID" id="14889062"/>
<name>A0A0A1U6T0_ENTIV</name>
<dbReference type="GO" id="GO:0030687">
    <property type="term" value="C:preribosome, large subunit precursor"/>
    <property type="evidence" value="ECO:0007669"/>
    <property type="project" value="TreeGrafter"/>
</dbReference>
<protein>
    <recommendedName>
        <fullName evidence="1">ZN622/Rei1/Reh1 zinc finger C2H2-type domain-containing protein</fullName>
    </recommendedName>
</protein>
<keyword evidence="3" id="KW-1185">Reference proteome</keyword>
<feature type="domain" description="ZN622/Rei1/Reh1 zinc finger C2H2-type" evidence="1">
    <location>
        <begin position="46"/>
        <end position="138"/>
    </location>
</feature>
<dbReference type="InterPro" id="IPR040025">
    <property type="entry name" value="Znf622/Rei1/Reh1"/>
</dbReference>
<dbReference type="Pfam" id="PF12756">
    <property type="entry name" value="zf-C2H2_2"/>
    <property type="match status" value="1"/>
</dbReference>
<dbReference type="OrthoDB" id="19329at2759"/>
<dbReference type="Proteomes" id="UP000014680">
    <property type="component" value="Unassembled WGS sequence"/>
</dbReference>
<evidence type="ECO:0000313" key="2">
    <source>
        <dbReference type="EMBL" id="ELP90107.1"/>
    </source>
</evidence>
<dbReference type="InterPro" id="IPR041661">
    <property type="entry name" value="ZN622/Rei1/Reh1_Znf-C2H2"/>
</dbReference>
<dbReference type="EMBL" id="KB206537">
    <property type="protein sequence ID" value="ELP90107.1"/>
    <property type="molecule type" value="Genomic_DNA"/>
</dbReference>
<dbReference type="GO" id="GO:0042273">
    <property type="term" value="P:ribosomal large subunit biogenesis"/>
    <property type="evidence" value="ECO:0007669"/>
    <property type="project" value="TreeGrafter"/>
</dbReference>
<reference evidence="2 3" key="1">
    <citation type="submission" date="2012-10" db="EMBL/GenBank/DDBJ databases">
        <authorList>
            <person name="Zafar N."/>
            <person name="Inman J."/>
            <person name="Hall N."/>
            <person name="Lorenzi H."/>
            <person name="Caler E."/>
        </authorList>
    </citation>
    <scope>NUCLEOTIDE SEQUENCE [LARGE SCALE GENOMIC DNA]</scope>
    <source>
        <strain evidence="2 3">IP1</strain>
    </source>
</reference>
<accession>A0A0A1U6T0</accession>
<proteinExistence type="predicted"/>
<evidence type="ECO:0000259" key="1">
    <source>
        <dbReference type="Pfam" id="PF12756"/>
    </source>
</evidence>
<dbReference type="KEGG" id="eiv:EIN_405210"/>
<organism evidence="2 3">
    <name type="scientific">Entamoeba invadens IP1</name>
    <dbReference type="NCBI Taxonomy" id="370355"/>
    <lineage>
        <taxon>Eukaryota</taxon>
        <taxon>Amoebozoa</taxon>
        <taxon>Evosea</taxon>
        <taxon>Archamoebae</taxon>
        <taxon>Mastigamoebida</taxon>
        <taxon>Entamoebidae</taxon>
        <taxon>Entamoeba</taxon>
    </lineage>
</organism>